<reference evidence="1" key="1">
    <citation type="submission" date="2021-02" db="EMBL/GenBank/DDBJ databases">
        <authorList>
            <person name="Nowell W R."/>
        </authorList>
    </citation>
    <scope>NUCLEOTIDE SEQUENCE</scope>
</reference>
<organism evidence="1 2">
    <name type="scientific">Rotaria magnacalcarata</name>
    <dbReference type="NCBI Taxonomy" id="392030"/>
    <lineage>
        <taxon>Eukaryota</taxon>
        <taxon>Metazoa</taxon>
        <taxon>Spiralia</taxon>
        <taxon>Gnathifera</taxon>
        <taxon>Rotifera</taxon>
        <taxon>Eurotatoria</taxon>
        <taxon>Bdelloidea</taxon>
        <taxon>Philodinida</taxon>
        <taxon>Philodinidae</taxon>
        <taxon>Rotaria</taxon>
    </lineage>
</organism>
<dbReference type="AlphaFoldDB" id="A0A8S3FE49"/>
<dbReference type="PANTHER" id="PTHR14042">
    <property type="entry name" value="DOPEY-RELATED"/>
    <property type="match status" value="1"/>
</dbReference>
<gene>
    <name evidence="1" type="ORF">SMN809_LOCUS62397</name>
</gene>
<name>A0A8S3FE49_9BILA</name>
<dbReference type="GO" id="GO:0006895">
    <property type="term" value="P:Golgi to endosome transport"/>
    <property type="evidence" value="ECO:0007669"/>
    <property type="project" value="InterPro"/>
</dbReference>
<feature type="non-terminal residue" evidence="1">
    <location>
        <position position="343"/>
    </location>
</feature>
<dbReference type="GO" id="GO:0005768">
    <property type="term" value="C:endosome"/>
    <property type="evidence" value="ECO:0007669"/>
    <property type="project" value="TreeGrafter"/>
</dbReference>
<evidence type="ECO:0000313" key="2">
    <source>
        <dbReference type="Proteomes" id="UP000676336"/>
    </source>
</evidence>
<dbReference type="InterPro" id="IPR040314">
    <property type="entry name" value="DOP1"/>
</dbReference>
<accession>A0A8S3FE49</accession>
<comment type="caution">
    <text evidence="1">The sequence shown here is derived from an EMBL/GenBank/DDBJ whole genome shotgun (WGS) entry which is preliminary data.</text>
</comment>
<dbReference type="GO" id="GO:0005802">
    <property type="term" value="C:trans-Golgi network"/>
    <property type="evidence" value="ECO:0007669"/>
    <property type="project" value="TreeGrafter"/>
</dbReference>
<dbReference type="Proteomes" id="UP000676336">
    <property type="component" value="Unassembled WGS sequence"/>
</dbReference>
<proteinExistence type="predicted"/>
<dbReference type="PANTHER" id="PTHR14042:SF24">
    <property type="entry name" value="PROTEIN DOPEY-1 HOMOLOG"/>
    <property type="match status" value="1"/>
</dbReference>
<dbReference type="GO" id="GO:0005829">
    <property type="term" value="C:cytosol"/>
    <property type="evidence" value="ECO:0007669"/>
    <property type="project" value="GOC"/>
</dbReference>
<dbReference type="EMBL" id="CAJOBI010258853">
    <property type="protein sequence ID" value="CAF5118284.1"/>
    <property type="molecule type" value="Genomic_DNA"/>
</dbReference>
<protein>
    <submittedName>
        <fullName evidence="1">Uncharacterized protein</fullName>
    </submittedName>
</protein>
<evidence type="ECO:0000313" key="1">
    <source>
        <dbReference type="EMBL" id="CAF5118284.1"/>
    </source>
</evidence>
<sequence>MVKLIAGTLRILLQRDMSLSRRVYTWFFGANQLDGDHTRNDEHYQNNDSIDSSPYFLTYTRELLVATLKNLLEKISLQPILMMAKTDDKVSKVPKNTMDSLSSFTWTLTKLIRVLLILIDKSDIGPNIIESIFINYTLVVYEQVYCPNKQLKSTTNQYDDHHYSDAWKTFNVLVDTLEPYFIWEYLTKHFDICINPQHFDSFPLARPSLKQICGVIDMLLDIFLLENSLGTQSTHLFEMLCHLIQIMNDNIEKFTSNQITVSLELLLKLFKSTVSTHAYPHLSIFRRSITNQDEMFDDDCDTNDDNEYSIDIYNKLLRSNNISCVENLSLMVQQEKLDVIQRL</sequence>